<sequence length="146" mass="16733">MCSAKVDSLNNLNGSNTLDQMMDDGATHQPAAQKPVWCARKQAVVQDEIRKMNQLPANSTYVAHRLKVLNKIMQLMSVQNYISGAGVGVAFCWFVFVKEYQQACWAIRTSRLIDYNLYRLSIMYIRRSRAGMLGGYYLEFNFHKPL</sequence>
<proteinExistence type="predicted"/>
<evidence type="ECO:0000313" key="2">
    <source>
        <dbReference type="Proteomes" id="UP000265566"/>
    </source>
</evidence>
<evidence type="ECO:0000313" key="1">
    <source>
        <dbReference type="EMBL" id="RHN45963.1"/>
    </source>
</evidence>
<dbReference type="EMBL" id="PSQE01000007">
    <property type="protein sequence ID" value="RHN45963.1"/>
    <property type="molecule type" value="Genomic_DNA"/>
</dbReference>
<organism evidence="1 2">
    <name type="scientific">Medicago truncatula</name>
    <name type="common">Barrel medic</name>
    <name type="synonym">Medicago tribuloides</name>
    <dbReference type="NCBI Taxonomy" id="3880"/>
    <lineage>
        <taxon>Eukaryota</taxon>
        <taxon>Viridiplantae</taxon>
        <taxon>Streptophyta</taxon>
        <taxon>Embryophyta</taxon>
        <taxon>Tracheophyta</taxon>
        <taxon>Spermatophyta</taxon>
        <taxon>Magnoliopsida</taxon>
        <taxon>eudicotyledons</taxon>
        <taxon>Gunneridae</taxon>
        <taxon>Pentapetalae</taxon>
        <taxon>rosids</taxon>
        <taxon>fabids</taxon>
        <taxon>Fabales</taxon>
        <taxon>Fabaceae</taxon>
        <taxon>Papilionoideae</taxon>
        <taxon>50 kb inversion clade</taxon>
        <taxon>NPAAA clade</taxon>
        <taxon>Hologalegina</taxon>
        <taxon>IRL clade</taxon>
        <taxon>Trifolieae</taxon>
        <taxon>Medicago</taxon>
    </lineage>
</organism>
<accession>A0A396GZS2</accession>
<gene>
    <name evidence="1" type="ORF">MtrunA17_Chr7g0237101</name>
</gene>
<comment type="caution">
    <text evidence="1">The sequence shown here is derived from an EMBL/GenBank/DDBJ whole genome shotgun (WGS) entry which is preliminary data.</text>
</comment>
<dbReference type="Gramene" id="rna40393">
    <property type="protein sequence ID" value="RHN45963.1"/>
    <property type="gene ID" value="gene40393"/>
</dbReference>
<protein>
    <submittedName>
        <fullName evidence="1">Uncharacterized protein</fullName>
    </submittedName>
</protein>
<dbReference type="AlphaFoldDB" id="A0A396GZS2"/>
<name>A0A396GZS2_MEDTR</name>
<dbReference type="Proteomes" id="UP000265566">
    <property type="component" value="Chromosome 7"/>
</dbReference>
<reference evidence="2" key="1">
    <citation type="journal article" date="2018" name="Nat. Plants">
        <title>Whole-genome landscape of Medicago truncatula symbiotic genes.</title>
        <authorList>
            <person name="Pecrix Y."/>
            <person name="Staton S.E."/>
            <person name="Sallet E."/>
            <person name="Lelandais-Briere C."/>
            <person name="Moreau S."/>
            <person name="Carrere S."/>
            <person name="Blein T."/>
            <person name="Jardinaud M.F."/>
            <person name="Latrasse D."/>
            <person name="Zouine M."/>
            <person name="Zahm M."/>
            <person name="Kreplak J."/>
            <person name="Mayjonade B."/>
            <person name="Satge C."/>
            <person name="Perez M."/>
            <person name="Cauet S."/>
            <person name="Marande W."/>
            <person name="Chantry-Darmon C."/>
            <person name="Lopez-Roques C."/>
            <person name="Bouchez O."/>
            <person name="Berard A."/>
            <person name="Debelle F."/>
            <person name="Munos S."/>
            <person name="Bendahmane A."/>
            <person name="Berges H."/>
            <person name="Niebel A."/>
            <person name="Buitink J."/>
            <person name="Frugier F."/>
            <person name="Benhamed M."/>
            <person name="Crespi M."/>
            <person name="Gouzy J."/>
            <person name="Gamas P."/>
        </authorList>
    </citation>
    <scope>NUCLEOTIDE SEQUENCE [LARGE SCALE GENOMIC DNA]</scope>
    <source>
        <strain evidence="2">cv. Jemalong A17</strain>
    </source>
</reference>